<dbReference type="PANTHER" id="PTHR42973:SF39">
    <property type="entry name" value="FAD-BINDING PCMH-TYPE DOMAIN-CONTAINING PROTEIN"/>
    <property type="match status" value="1"/>
</dbReference>
<dbReference type="Proteomes" id="UP000234789">
    <property type="component" value="Unassembled WGS sequence"/>
</dbReference>
<evidence type="ECO:0000256" key="3">
    <source>
        <dbReference type="ARBA" id="ARBA00022630"/>
    </source>
</evidence>
<evidence type="ECO:0000313" key="8">
    <source>
        <dbReference type="EMBL" id="PLT45255.1"/>
    </source>
</evidence>
<evidence type="ECO:0000256" key="6">
    <source>
        <dbReference type="SAM" id="MobiDB-lite"/>
    </source>
</evidence>
<dbReference type="InterPro" id="IPR036318">
    <property type="entry name" value="FAD-bd_PCMH-like_sf"/>
</dbReference>
<keyword evidence="9" id="KW-1185">Reference proteome</keyword>
<organism evidence="8 9">
    <name type="scientific">Paenibacillus pasadenensis</name>
    <dbReference type="NCBI Taxonomy" id="217090"/>
    <lineage>
        <taxon>Bacteria</taxon>
        <taxon>Bacillati</taxon>
        <taxon>Bacillota</taxon>
        <taxon>Bacilli</taxon>
        <taxon>Bacillales</taxon>
        <taxon>Paenibacillaceae</taxon>
        <taxon>Paenibacillus</taxon>
    </lineage>
</organism>
<proteinExistence type="inferred from homology"/>
<dbReference type="GO" id="GO:0016491">
    <property type="term" value="F:oxidoreductase activity"/>
    <property type="evidence" value="ECO:0007669"/>
    <property type="project" value="UniProtKB-KW"/>
</dbReference>
<dbReference type="RefSeq" id="WP_101808908.1">
    <property type="nucleotide sequence ID" value="NZ_NFEZ01000004.1"/>
</dbReference>
<comment type="caution">
    <text evidence="8">The sequence shown here is derived from an EMBL/GenBank/DDBJ whole genome shotgun (WGS) entry which is preliminary data.</text>
</comment>
<dbReference type="GO" id="GO:0071949">
    <property type="term" value="F:FAD binding"/>
    <property type="evidence" value="ECO:0007669"/>
    <property type="project" value="InterPro"/>
</dbReference>
<sequence>MKSNTKLTGKVIFRGESGYDAARKNWDPHTDRFPKVFVFARTAKDVSNAIQWARENDVPIRPRSGRHALEGDLSQVTGGIVIDVSKLNEIKLNKAKGTVVVGAGNRVGRLAHALAKRGFIAPFGDSPSVGIGGITLGGGIGPLQRTIGLISDNLTALEMIDAKGRILHATKKRNADLLWASRGGGGGNFGICTRYKFKVRKAPAKATVYRITWPWEQFEEVLLAWQQWAPSVDDRLGSELSIGPKKGGNVSMEGLFLGSKTAATRLLKPLTSIGTPTSRIIRLLPYDEAVTFLLPPDPVLTNRESNQFSSGFARRPFPTAALKPMREFLENIEGEFAGFFFLNWGGAVSRPSPRSTAFYWRDAKFYVEWNSSWVQPSQAAKNIAIVRKTRRRLQPYIVGSYINVPDQGIKASGPVYYGKNYPRLRRVKAKYDPENVFRNPQSIPPAKAGTALRAKRARPKA</sequence>
<evidence type="ECO:0000259" key="7">
    <source>
        <dbReference type="PROSITE" id="PS51387"/>
    </source>
</evidence>
<dbReference type="Pfam" id="PF08031">
    <property type="entry name" value="BBE"/>
    <property type="match status" value="1"/>
</dbReference>
<dbReference type="Gene3D" id="3.40.462.20">
    <property type="match status" value="1"/>
</dbReference>
<evidence type="ECO:0000256" key="5">
    <source>
        <dbReference type="ARBA" id="ARBA00023002"/>
    </source>
</evidence>
<accession>A0A2N5N4I8</accession>
<evidence type="ECO:0000313" key="9">
    <source>
        <dbReference type="Proteomes" id="UP000234789"/>
    </source>
</evidence>
<keyword evidence="5" id="KW-0560">Oxidoreductase</keyword>
<dbReference type="InterPro" id="IPR016166">
    <property type="entry name" value="FAD-bd_PCMH"/>
</dbReference>
<dbReference type="Gene3D" id="3.30.465.10">
    <property type="match status" value="1"/>
</dbReference>
<protein>
    <submittedName>
        <fullName evidence="8">FAD-linked oxidoreductase family</fullName>
    </submittedName>
</protein>
<dbReference type="InterPro" id="IPR016169">
    <property type="entry name" value="FAD-bd_PCMH_sub2"/>
</dbReference>
<comment type="cofactor">
    <cofactor evidence="1">
        <name>FAD</name>
        <dbReference type="ChEBI" id="CHEBI:57692"/>
    </cofactor>
</comment>
<comment type="similarity">
    <text evidence="2">Belongs to the oxygen-dependent FAD-linked oxidoreductase family.</text>
</comment>
<dbReference type="PANTHER" id="PTHR42973">
    <property type="entry name" value="BINDING OXIDOREDUCTASE, PUTATIVE (AFU_ORTHOLOGUE AFUA_1G17690)-RELATED"/>
    <property type="match status" value="1"/>
</dbReference>
<reference evidence="8 9" key="1">
    <citation type="submission" date="2017-05" db="EMBL/GenBank/DDBJ databases">
        <title>Functional genome analysis of Paenibacillus pasadenensis strain R16: insights on endophytic life style and antifungal activity.</title>
        <authorList>
            <person name="Passera A."/>
            <person name="Marcolungo L."/>
            <person name="Casati P."/>
            <person name="Brasca M."/>
            <person name="Quaglino F."/>
            <person name="Delledonne M."/>
        </authorList>
    </citation>
    <scope>NUCLEOTIDE SEQUENCE [LARGE SCALE GENOMIC DNA]</scope>
    <source>
        <strain evidence="8 9">R16</strain>
    </source>
</reference>
<evidence type="ECO:0000256" key="2">
    <source>
        <dbReference type="ARBA" id="ARBA00005466"/>
    </source>
</evidence>
<dbReference type="AlphaFoldDB" id="A0A2N5N4I8"/>
<dbReference type="EMBL" id="NFEZ01000004">
    <property type="protein sequence ID" value="PLT45255.1"/>
    <property type="molecule type" value="Genomic_DNA"/>
</dbReference>
<keyword evidence="3" id="KW-0285">Flavoprotein</keyword>
<dbReference type="InterPro" id="IPR006094">
    <property type="entry name" value="Oxid_FAD_bind_N"/>
</dbReference>
<dbReference type="SUPFAM" id="SSF56176">
    <property type="entry name" value="FAD-binding/transporter-associated domain-like"/>
    <property type="match status" value="1"/>
</dbReference>
<dbReference type="Pfam" id="PF01565">
    <property type="entry name" value="FAD_binding_4"/>
    <property type="match status" value="1"/>
</dbReference>
<name>A0A2N5N4I8_9BACL</name>
<dbReference type="InterPro" id="IPR050416">
    <property type="entry name" value="FAD-linked_Oxidoreductase"/>
</dbReference>
<feature type="domain" description="FAD-binding PCMH-type" evidence="7">
    <location>
        <begin position="30"/>
        <end position="202"/>
    </location>
</feature>
<feature type="region of interest" description="Disordered" evidence="6">
    <location>
        <begin position="438"/>
        <end position="461"/>
    </location>
</feature>
<gene>
    <name evidence="8" type="ORF">B8V81_3686</name>
</gene>
<dbReference type="Gene3D" id="3.30.43.10">
    <property type="entry name" value="Uridine Diphospho-n-acetylenolpyruvylglucosamine Reductase, domain 2"/>
    <property type="match status" value="1"/>
</dbReference>
<dbReference type="InterPro" id="IPR016167">
    <property type="entry name" value="FAD-bd_PCMH_sub1"/>
</dbReference>
<evidence type="ECO:0000256" key="4">
    <source>
        <dbReference type="ARBA" id="ARBA00022827"/>
    </source>
</evidence>
<dbReference type="InterPro" id="IPR012951">
    <property type="entry name" value="BBE"/>
</dbReference>
<evidence type="ECO:0000256" key="1">
    <source>
        <dbReference type="ARBA" id="ARBA00001974"/>
    </source>
</evidence>
<dbReference type="PROSITE" id="PS51387">
    <property type="entry name" value="FAD_PCMH"/>
    <property type="match status" value="1"/>
</dbReference>
<keyword evidence="4" id="KW-0274">FAD</keyword>